<proteinExistence type="predicted"/>
<feature type="transmembrane region" description="Helical" evidence="1">
    <location>
        <begin position="42"/>
        <end position="61"/>
    </location>
</feature>
<dbReference type="Proteomes" id="UP000293142">
    <property type="component" value="Unassembled WGS sequence"/>
</dbReference>
<evidence type="ECO:0000313" key="2">
    <source>
        <dbReference type="EMBL" id="TBL75775.1"/>
    </source>
</evidence>
<keyword evidence="1" id="KW-0472">Membrane</keyword>
<sequence length="69" mass="7701">MEYVQSGVVMAILAAVGWMFLRAPHSPAQSNWSGKMVRWTGYMLIACTILIAAAEVMQIFVEEAHRHGH</sequence>
<dbReference type="EMBL" id="SIRE01000016">
    <property type="protein sequence ID" value="TBL75775.1"/>
    <property type="molecule type" value="Genomic_DNA"/>
</dbReference>
<dbReference type="RefSeq" id="WP_131015687.1">
    <property type="nucleotide sequence ID" value="NZ_SIRE01000016.1"/>
</dbReference>
<reference evidence="2 3" key="1">
    <citation type="submission" date="2019-02" db="EMBL/GenBank/DDBJ databases">
        <title>Paenibacillus sp. nov., isolated from surface-sterilized tissue of Thalictrum simplex L.</title>
        <authorList>
            <person name="Tuo L."/>
        </authorList>
    </citation>
    <scope>NUCLEOTIDE SEQUENCE [LARGE SCALE GENOMIC DNA]</scope>
    <source>
        <strain evidence="2 3">N2SHLJ1</strain>
    </source>
</reference>
<keyword evidence="1" id="KW-0812">Transmembrane</keyword>
<gene>
    <name evidence="2" type="ORF">EYB31_22600</name>
</gene>
<accession>A0A4Q9DP81</accession>
<feature type="transmembrane region" description="Helical" evidence="1">
    <location>
        <begin position="6"/>
        <end position="21"/>
    </location>
</feature>
<name>A0A4Q9DP81_9BACL</name>
<keyword evidence="1" id="KW-1133">Transmembrane helix</keyword>
<keyword evidence="3" id="KW-1185">Reference proteome</keyword>
<protein>
    <submittedName>
        <fullName evidence="2">Uncharacterized protein</fullName>
    </submittedName>
</protein>
<evidence type="ECO:0000313" key="3">
    <source>
        <dbReference type="Proteomes" id="UP000293142"/>
    </source>
</evidence>
<comment type="caution">
    <text evidence="2">The sequence shown here is derived from an EMBL/GenBank/DDBJ whole genome shotgun (WGS) entry which is preliminary data.</text>
</comment>
<evidence type="ECO:0000256" key="1">
    <source>
        <dbReference type="SAM" id="Phobius"/>
    </source>
</evidence>
<dbReference type="AlphaFoldDB" id="A0A4Q9DP81"/>
<organism evidence="2 3">
    <name type="scientific">Paenibacillus thalictri</name>
    <dbReference type="NCBI Taxonomy" id="2527873"/>
    <lineage>
        <taxon>Bacteria</taxon>
        <taxon>Bacillati</taxon>
        <taxon>Bacillota</taxon>
        <taxon>Bacilli</taxon>
        <taxon>Bacillales</taxon>
        <taxon>Paenibacillaceae</taxon>
        <taxon>Paenibacillus</taxon>
    </lineage>
</organism>